<evidence type="ECO:0000256" key="1">
    <source>
        <dbReference type="SAM" id="SignalP"/>
    </source>
</evidence>
<dbReference type="PANTHER" id="PTHR43019:SF23">
    <property type="entry name" value="PROTEASE DO-LIKE 5, CHLOROPLASTIC"/>
    <property type="match status" value="1"/>
</dbReference>
<comment type="caution">
    <text evidence="2">The sequence shown here is derived from an EMBL/GenBank/DDBJ whole genome shotgun (WGS) entry which is preliminary data.</text>
</comment>
<sequence length="943" mass="100079">MVKTLLCLLSLCLAACAPKPPPAPLPSTSTTPPWPVEFTASHLSEVTPPLDAAVLDLVRDAVVSITTPSASGSGVFIAAHEDTAFLITNAHVVGPYASVTVGWVWEEGTVLNAQARVLSVADDLDLALLVTRRPDTRRMLELGGYATLPARSALFAAGFPWGTDNLEQGGFPSVTVTSGTSVPMRHTATDGLALFIGGVNPGNSGGAAVDLDGRLRGVVSAHVPATELSQLIPAEHVVTFVHRVLPRLPLTLSDTPPRRTVFEPRWPAKDLAVPPTLVVVRSVEGIGIGAVIDVREDSMLVATASWLVGHTDSPVAVSSWDDGRLQGGNLAKVLLNSPGEGLALLRAKRTPGAQALTLPTTMPPLAETQPVWANLMKLDGFTVRRQGTLSAIFRGVQTIEAMKVDLGVQPADLGGLVFDAEGRLLGLSMMSVSGTNLTTLIPAARLNALLRGHLRGARLELRFDGVERCALAMTVQVTDPLARVTHAGVSIERGVNYTPAWREAIPHLGFELTPVAVKDGYAHFQAVISPCVEGVLSVQPFVRGDGFVERSPQYAMTVGKRASGLLIRGVFFSGALDASLPAKAFSMPEPAACSDRDWAACEAACNRGDAREACFEFGKRMLRVDPFGPRELTVALTALSKACREGLPLACGVVREITPGTQVGVPTATANERCGKGSLRDCLMGDRSEETDERLCLAGVGAACGTRAESSEDGDFFAVLGCNATDEQSCLRLAMNEKKPLGDRARSAKRACSFGLRAGCLAVVLLASTHPEAIGPFDADDAWKRACAEAPCGERRKLSRKDVVVGPSTILESWLMARVQRVKSALVEARPGNEAWVVDRPDMADIAVVQFEVSKPELLATGQLEALKRAAPLATRCLLVKLSYLDSWMKQKRGTVREVVVSNAGVNGRALNDDKVVRCVGLLRNLGFEVPAGVTVTVRLTRG</sequence>
<proteinExistence type="predicted"/>
<dbReference type="Proteomes" id="UP000249061">
    <property type="component" value="Unassembled WGS sequence"/>
</dbReference>
<accession>A0A2W5T9Y5</accession>
<organism evidence="2 3">
    <name type="scientific">Archangium gephyra</name>
    <dbReference type="NCBI Taxonomy" id="48"/>
    <lineage>
        <taxon>Bacteria</taxon>
        <taxon>Pseudomonadati</taxon>
        <taxon>Myxococcota</taxon>
        <taxon>Myxococcia</taxon>
        <taxon>Myxococcales</taxon>
        <taxon>Cystobacterineae</taxon>
        <taxon>Archangiaceae</taxon>
        <taxon>Archangium</taxon>
    </lineage>
</organism>
<dbReference type="EMBL" id="QFQP01000012">
    <property type="protein sequence ID" value="PZR12330.1"/>
    <property type="molecule type" value="Genomic_DNA"/>
</dbReference>
<dbReference type="AlphaFoldDB" id="A0A2W5T9Y5"/>
<dbReference type="SUPFAM" id="SSF50494">
    <property type="entry name" value="Trypsin-like serine proteases"/>
    <property type="match status" value="2"/>
</dbReference>
<feature type="chain" id="PRO_5016179470" evidence="1">
    <location>
        <begin position="24"/>
        <end position="943"/>
    </location>
</feature>
<feature type="signal peptide" evidence="1">
    <location>
        <begin position="1"/>
        <end position="23"/>
    </location>
</feature>
<dbReference type="Pfam" id="PF13365">
    <property type="entry name" value="Trypsin_2"/>
    <property type="match status" value="1"/>
</dbReference>
<keyword evidence="1" id="KW-0732">Signal</keyword>
<dbReference type="Gene3D" id="2.40.10.120">
    <property type="match status" value="2"/>
</dbReference>
<protein>
    <submittedName>
        <fullName evidence="2">Uncharacterized protein</fullName>
    </submittedName>
</protein>
<reference evidence="2 3" key="1">
    <citation type="submission" date="2017-08" db="EMBL/GenBank/DDBJ databases">
        <title>Infants hospitalized years apart are colonized by the same room-sourced microbial strains.</title>
        <authorList>
            <person name="Brooks B."/>
            <person name="Olm M.R."/>
            <person name="Firek B.A."/>
            <person name="Baker R."/>
            <person name="Thomas B.C."/>
            <person name="Morowitz M.J."/>
            <person name="Banfield J.F."/>
        </authorList>
    </citation>
    <scope>NUCLEOTIDE SEQUENCE [LARGE SCALE GENOMIC DNA]</scope>
    <source>
        <strain evidence="2">S2_003_000_R2_14</strain>
    </source>
</reference>
<evidence type="ECO:0000313" key="2">
    <source>
        <dbReference type="EMBL" id="PZR12330.1"/>
    </source>
</evidence>
<dbReference type="InterPro" id="IPR009003">
    <property type="entry name" value="Peptidase_S1_PA"/>
</dbReference>
<gene>
    <name evidence="2" type="ORF">DI536_15620</name>
</gene>
<evidence type="ECO:0000313" key="3">
    <source>
        <dbReference type="Proteomes" id="UP000249061"/>
    </source>
</evidence>
<name>A0A2W5T9Y5_9BACT</name>
<dbReference type="PANTHER" id="PTHR43019">
    <property type="entry name" value="SERINE ENDOPROTEASE DEGS"/>
    <property type="match status" value="1"/>
</dbReference>